<name>A0A7R9MK14_9ACAR</name>
<proteinExistence type="predicted"/>
<dbReference type="Proteomes" id="UP000728032">
    <property type="component" value="Unassembled WGS sequence"/>
</dbReference>
<organism evidence="1">
    <name type="scientific">Oppiella nova</name>
    <dbReference type="NCBI Taxonomy" id="334625"/>
    <lineage>
        <taxon>Eukaryota</taxon>
        <taxon>Metazoa</taxon>
        <taxon>Ecdysozoa</taxon>
        <taxon>Arthropoda</taxon>
        <taxon>Chelicerata</taxon>
        <taxon>Arachnida</taxon>
        <taxon>Acari</taxon>
        <taxon>Acariformes</taxon>
        <taxon>Sarcoptiformes</taxon>
        <taxon>Oribatida</taxon>
        <taxon>Brachypylina</taxon>
        <taxon>Oppioidea</taxon>
        <taxon>Oppiidae</taxon>
        <taxon>Oppiella</taxon>
    </lineage>
</organism>
<dbReference type="AlphaFoldDB" id="A0A7R9MK14"/>
<evidence type="ECO:0000313" key="1">
    <source>
        <dbReference type="EMBL" id="CAD7661548.1"/>
    </source>
</evidence>
<evidence type="ECO:0000313" key="2">
    <source>
        <dbReference type="Proteomes" id="UP000728032"/>
    </source>
</evidence>
<reference evidence="1" key="1">
    <citation type="submission" date="2020-11" db="EMBL/GenBank/DDBJ databases">
        <authorList>
            <person name="Tran Van P."/>
        </authorList>
    </citation>
    <scope>NUCLEOTIDE SEQUENCE</scope>
</reference>
<dbReference type="EMBL" id="OC938935">
    <property type="protein sequence ID" value="CAD7661548.1"/>
    <property type="molecule type" value="Genomic_DNA"/>
</dbReference>
<sequence length="146" mass="16416">MFSGSKRSYITDTFWANFAENHPKLQNLFITHTDITDSQLNSLSKLKYIRHVRLDWTGQGVDYKQSTLDRLEKCPNIRTIIGVPTVPRLAPVGVRRQQHSDLIGWSAGNHVDTSIHSTGSTAAPRFERLITGSIGHIDTHPCAEHL</sequence>
<dbReference type="SUPFAM" id="SSF52047">
    <property type="entry name" value="RNI-like"/>
    <property type="match status" value="1"/>
</dbReference>
<dbReference type="EMBL" id="CAJPVJ010024110">
    <property type="protein sequence ID" value="CAG2178684.1"/>
    <property type="molecule type" value="Genomic_DNA"/>
</dbReference>
<protein>
    <submittedName>
        <fullName evidence="1">Uncharacterized protein</fullName>
    </submittedName>
</protein>
<keyword evidence="2" id="KW-1185">Reference proteome</keyword>
<accession>A0A7R9MK14</accession>
<gene>
    <name evidence="1" type="ORF">ONB1V03_LOCUS18109</name>
</gene>